<dbReference type="EMBL" id="AGNK02000701">
    <property type="status" value="NOT_ANNOTATED_CDS"/>
    <property type="molecule type" value="Genomic_DNA"/>
</dbReference>
<protein>
    <submittedName>
        <fullName evidence="1">Uncharacterized protein</fullName>
    </submittedName>
</protein>
<sequence length="116" mass="12899">MATLRDGRYACRVIQLQSLLPIRNTYISHEVIGFAEGTDTIFLKADVAIFTLEIESGKTKKVGKGGSNHAILPYMSFCAPGLFAISLRTQGSIHEQPSDFGICRSRCFKRFFYCAV</sequence>
<name>K3ZY71_SETIT</name>
<dbReference type="Proteomes" id="UP000004995">
    <property type="component" value="Unassembled WGS sequence"/>
</dbReference>
<reference evidence="2" key="1">
    <citation type="journal article" date="2012" name="Nat. Biotechnol.">
        <title>Reference genome sequence of the model plant Setaria.</title>
        <authorList>
            <person name="Bennetzen J.L."/>
            <person name="Schmutz J."/>
            <person name="Wang H."/>
            <person name="Percifield R."/>
            <person name="Hawkins J."/>
            <person name="Pontaroli A.C."/>
            <person name="Estep M."/>
            <person name="Feng L."/>
            <person name="Vaughn J.N."/>
            <person name="Grimwood J."/>
            <person name="Jenkins J."/>
            <person name="Barry K."/>
            <person name="Lindquist E."/>
            <person name="Hellsten U."/>
            <person name="Deshpande S."/>
            <person name="Wang X."/>
            <person name="Wu X."/>
            <person name="Mitros T."/>
            <person name="Triplett J."/>
            <person name="Yang X."/>
            <person name="Ye C.Y."/>
            <person name="Mauro-Herrera M."/>
            <person name="Wang L."/>
            <person name="Li P."/>
            <person name="Sharma M."/>
            <person name="Sharma R."/>
            <person name="Ronald P.C."/>
            <person name="Panaud O."/>
            <person name="Kellogg E.A."/>
            <person name="Brutnell T.P."/>
            <person name="Doust A.N."/>
            <person name="Tuskan G.A."/>
            <person name="Rokhsar D."/>
            <person name="Devos K.M."/>
        </authorList>
    </citation>
    <scope>NUCLEOTIDE SEQUENCE [LARGE SCALE GENOMIC DNA]</scope>
    <source>
        <strain evidence="2">cv. Yugu1</strain>
    </source>
</reference>
<dbReference type="InParanoid" id="K3ZY71"/>
<accession>K3ZY71</accession>
<dbReference type="EnsemblPlants" id="KQL22659">
    <property type="protein sequence ID" value="KQL22659"/>
    <property type="gene ID" value="SETIT_031553mg"/>
</dbReference>
<evidence type="ECO:0000313" key="2">
    <source>
        <dbReference type="Proteomes" id="UP000004995"/>
    </source>
</evidence>
<evidence type="ECO:0000313" key="1">
    <source>
        <dbReference type="EnsemblPlants" id="KQL22659"/>
    </source>
</evidence>
<dbReference type="PANTHER" id="PTHR33186">
    <property type="entry name" value="OS10G0136150 PROTEIN-RELATED"/>
    <property type="match status" value="1"/>
</dbReference>
<dbReference type="HOGENOM" id="CLU_2101144_0_0_1"/>
<dbReference type="PANTHER" id="PTHR33186:SF15">
    <property type="entry name" value="OS06G0249850 PROTEIN"/>
    <property type="match status" value="1"/>
</dbReference>
<dbReference type="AlphaFoldDB" id="K3ZY71"/>
<keyword evidence="2" id="KW-1185">Reference proteome</keyword>
<dbReference type="Gramene" id="KQL22659">
    <property type="protein sequence ID" value="KQL22659"/>
    <property type="gene ID" value="SETIT_031553mg"/>
</dbReference>
<reference evidence="1" key="2">
    <citation type="submission" date="2018-08" db="UniProtKB">
        <authorList>
            <consortium name="EnsemblPlants"/>
        </authorList>
    </citation>
    <scope>IDENTIFICATION</scope>
    <source>
        <strain evidence="1">Yugu1</strain>
    </source>
</reference>
<proteinExistence type="predicted"/>
<organism evidence="1 2">
    <name type="scientific">Setaria italica</name>
    <name type="common">Foxtail millet</name>
    <name type="synonym">Panicum italicum</name>
    <dbReference type="NCBI Taxonomy" id="4555"/>
    <lineage>
        <taxon>Eukaryota</taxon>
        <taxon>Viridiplantae</taxon>
        <taxon>Streptophyta</taxon>
        <taxon>Embryophyta</taxon>
        <taxon>Tracheophyta</taxon>
        <taxon>Spermatophyta</taxon>
        <taxon>Magnoliopsida</taxon>
        <taxon>Liliopsida</taxon>
        <taxon>Poales</taxon>
        <taxon>Poaceae</taxon>
        <taxon>PACMAD clade</taxon>
        <taxon>Panicoideae</taxon>
        <taxon>Panicodae</taxon>
        <taxon>Paniceae</taxon>
        <taxon>Cenchrinae</taxon>
        <taxon>Setaria</taxon>
    </lineage>
</organism>